<comment type="caution">
    <text evidence="1">The sequence shown here is derived from an EMBL/GenBank/DDBJ whole genome shotgun (WGS) entry which is preliminary data.</text>
</comment>
<gene>
    <name evidence="1" type="ORF">EDD18DRAFT_1102703</name>
</gene>
<keyword evidence="2" id="KW-1185">Reference proteome</keyword>
<dbReference type="AlphaFoldDB" id="A0AA39QAJ9"/>
<evidence type="ECO:0000313" key="1">
    <source>
        <dbReference type="EMBL" id="KAK0499337.1"/>
    </source>
</evidence>
<name>A0AA39QAJ9_9AGAR</name>
<dbReference type="Proteomes" id="UP001175228">
    <property type="component" value="Unassembled WGS sequence"/>
</dbReference>
<sequence>MWTVEALVIEALVYRRHKYLRSVPKLPSGFLDLAVRFLLLNRLGHAGYGLYGPMDNKLHLRSRISSDAPKILKGGSLRYLNEVDRETRTNVIWSCFESSRPSCGSSTAVANHQAVDYCSDLFAECRSQPFSLSRSCCRSKMIRDTGIGRLIPNGGTSVEKTVEVLPFHHHPLAGRASYSAAK</sequence>
<accession>A0AA39QAJ9</accession>
<organism evidence="1 2">
    <name type="scientific">Armillaria luteobubalina</name>
    <dbReference type="NCBI Taxonomy" id="153913"/>
    <lineage>
        <taxon>Eukaryota</taxon>
        <taxon>Fungi</taxon>
        <taxon>Dikarya</taxon>
        <taxon>Basidiomycota</taxon>
        <taxon>Agaricomycotina</taxon>
        <taxon>Agaricomycetes</taxon>
        <taxon>Agaricomycetidae</taxon>
        <taxon>Agaricales</taxon>
        <taxon>Marasmiineae</taxon>
        <taxon>Physalacriaceae</taxon>
        <taxon>Armillaria</taxon>
    </lineage>
</organism>
<reference evidence="1" key="1">
    <citation type="submission" date="2023-06" db="EMBL/GenBank/DDBJ databases">
        <authorList>
            <consortium name="Lawrence Berkeley National Laboratory"/>
            <person name="Ahrendt S."/>
            <person name="Sahu N."/>
            <person name="Indic B."/>
            <person name="Wong-Bajracharya J."/>
            <person name="Merenyi Z."/>
            <person name="Ke H.-M."/>
            <person name="Monk M."/>
            <person name="Kocsube S."/>
            <person name="Drula E."/>
            <person name="Lipzen A."/>
            <person name="Balint B."/>
            <person name="Henrissat B."/>
            <person name="Andreopoulos B."/>
            <person name="Martin F.M."/>
            <person name="Harder C.B."/>
            <person name="Rigling D."/>
            <person name="Ford K.L."/>
            <person name="Foster G.D."/>
            <person name="Pangilinan J."/>
            <person name="Papanicolaou A."/>
            <person name="Barry K."/>
            <person name="LaButti K."/>
            <person name="Viragh M."/>
            <person name="Koriabine M."/>
            <person name="Yan M."/>
            <person name="Riley R."/>
            <person name="Champramary S."/>
            <person name="Plett K.L."/>
            <person name="Tsai I.J."/>
            <person name="Slot J."/>
            <person name="Sipos G."/>
            <person name="Plett J."/>
            <person name="Nagy L.G."/>
            <person name="Grigoriev I.V."/>
        </authorList>
    </citation>
    <scope>NUCLEOTIDE SEQUENCE</scope>
    <source>
        <strain evidence="1">HWK02</strain>
    </source>
</reference>
<dbReference type="EMBL" id="JAUEPU010000009">
    <property type="protein sequence ID" value="KAK0499337.1"/>
    <property type="molecule type" value="Genomic_DNA"/>
</dbReference>
<proteinExistence type="predicted"/>
<protein>
    <submittedName>
        <fullName evidence="1">Uncharacterized protein</fullName>
    </submittedName>
</protein>
<evidence type="ECO:0000313" key="2">
    <source>
        <dbReference type="Proteomes" id="UP001175228"/>
    </source>
</evidence>